<dbReference type="InterPro" id="IPR004314">
    <property type="entry name" value="Neprosin"/>
</dbReference>
<comment type="caution">
    <text evidence="3">The sequence shown here is derived from an EMBL/GenBank/DDBJ whole genome shotgun (WGS) entry which is preliminary data.</text>
</comment>
<dbReference type="InterPro" id="IPR025521">
    <property type="entry name" value="Neprosin_propep"/>
</dbReference>
<keyword evidence="1" id="KW-0472">Membrane</keyword>
<protein>
    <recommendedName>
        <fullName evidence="2">Neprosin PEP catalytic domain-containing protein</fullName>
    </recommendedName>
</protein>
<dbReference type="Pfam" id="PF14365">
    <property type="entry name" value="Neprosin_AP"/>
    <property type="match status" value="1"/>
</dbReference>
<dbReference type="PANTHER" id="PTHR31589">
    <property type="entry name" value="PROTEIN, PUTATIVE (DUF239)-RELATED-RELATED"/>
    <property type="match status" value="1"/>
</dbReference>
<keyword evidence="1" id="KW-0812">Transmembrane</keyword>
<organism evidence="3 4">
    <name type="scientific">Glycine soja</name>
    <name type="common">Wild soybean</name>
    <dbReference type="NCBI Taxonomy" id="3848"/>
    <lineage>
        <taxon>Eukaryota</taxon>
        <taxon>Viridiplantae</taxon>
        <taxon>Streptophyta</taxon>
        <taxon>Embryophyta</taxon>
        <taxon>Tracheophyta</taxon>
        <taxon>Spermatophyta</taxon>
        <taxon>Magnoliopsida</taxon>
        <taxon>eudicotyledons</taxon>
        <taxon>Gunneridae</taxon>
        <taxon>Pentapetalae</taxon>
        <taxon>rosids</taxon>
        <taxon>fabids</taxon>
        <taxon>Fabales</taxon>
        <taxon>Fabaceae</taxon>
        <taxon>Papilionoideae</taxon>
        <taxon>50 kb inversion clade</taxon>
        <taxon>NPAAA clade</taxon>
        <taxon>indigoferoid/millettioid clade</taxon>
        <taxon>Phaseoleae</taxon>
        <taxon>Glycine</taxon>
        <taxon>Glycine subgen. Soja</taxon>
    </lineage>
</organism>
<feature type="transmembrane region" description="Helical" evidence="1">
    <location>
        <begin position="66"/>
        <end position="82"/>
    </location>
</feature>
<keyword evidence="4" id="KW-1185">Reference proteome</keyword>
<dbReference type="Gene3D" id="3.90.1320.10">
    <property type="entry name" value="Outer-capsid protein sigma 3, large lobe"/>
    <property type="match status" value="1"/>
</dbReference>
<name>A0A445H8V1_GLYSO</name>
<gene>
    <name evidence="3" type="ORF">D0Y65_039420</name>
</gene>
<dbReference type="Pfam" id="PF03080">
    <property type="entry name" value="Neprosin"/>
    <property type="match status" value="1"/>
</dbReference>
<sequence>MVAQRDRKAVALWNEKLHTQISVDSTVLSFETGKKCKLTHQLLMHYRKEIGHLVISFDSKILKKKMMNIFLFVLCLVINGGIHKVHGIQNTLKEDLELERQQQLINKPHIKSIRTKFGEIIDCIDINKQPAFDHPLLKNHKLQRKPNFKISSVKDSTTRFIFGLKKDQYCPSGTVPIQRITKGDLIGDKLLNSHTLTQSTPGDHFAEVSLVPGLGPYYGVSGSLSVYNPKVEKDQISASTLWVQNGDANRIEFGWHVNPSLYGDDTTYIYSRWTRDNYKQTGCFNMQCPGFVQTHKGIYLGTRVDNTSIYGGTIVEANVSIAQDPITKSWWLSLESTTIGYFPIALFSNLTSAEQGGWGGRTHAPPGAPSPPMGSGYFPDDNLVHACYFRQVSFKNGSIQDYGPEEYHVHTNTDNPSCFGVEYYGDQGRQAGYSLQFGGPGGNCDN</sequence>
<evidence type="ECO:0000256" key="1">
    <source>
        <dbReference type="SAM" id="Phobius"/>
    </source>
</evidence>
<dbReference type="AlphaFoldDB" id="A0A445H8V1"/>
<reference evidence="3 4" key="1">
    <citation type="submission" date="2018-09" db="EMBL/GenBank/DDBJ databases">
        <title>A high-quality reference genome of wild soybean provides a powerful tool to mine soybean genomes.</title>
        <authorList>
            <person name="Xie M."/>
            <person name="Chung C.Y.L."/>
            <person name="Li M.-W."/>
            <person name="Wong F.-L."/>
            <person name="Chan T.-F."/>
            <person name="Lam H.-M."/>
        </authorList>
    </citation>
    <scope>NUCLEOTIDE SEQUENCE [LARGE SCALE GENOMIC DNA]</scope>
    <source>
        <strain evidence="4">cv. W05</strain>
        <tissue evidence="3">Hypocotyl of etiolated seedlings</tissue>
    </source>
</reference>
<accession>A0A445H8V1</accession>
<feature type="domain" description="Neprosin PEP catalytic" evidence="2">
    <location>
        <begin position="198"/>
        <end position="445"/>
    </location>
</feature>
<dbReference type="InterPro" id="IPR053168">
    <property type="entry name" value="Glutamic_endopeptidase"/>
</dbReference>
<evidence type="ECO:0000313" key="4">
    <source>
        <dbReference type="Proteomes" id="UP000289340"/>
    </source>
</evidence>
<dbReference type="PROSITE" id="PS52045">
    <property type="entry name" value="NEPROSIN_PEP_CD"/>
    <property type="match status" value="1"/>
</dbReference>
<dbReference type="Proteomes" id="UP000289340">
    <property type="component" value="Chromosome 14"/>
</dbReference>
<keyword evidence="1" id="KW-1133">Transmembrane helix</keyword>
<proteinExistence type="predicted"/>
<evidence type="ECO:0000259" key="2">
    <source>
        <dbReference type="PROSITE" id="PS52045"/>
    </source>
</evidence>
<dbReference type="PANTHER" id="PTHR31589:SF223">
    <property type="entry name" value="PROTEIN, PUTATIVE (DUF239)-RELATED"/>
    <property type="match status" value="1"/>
</dbReference>
<evidence type="ECO:0000313" key="3">
    <source>
        <dbReference type="EMBL" id="RZB70114.1"/>
    </source>
</evidence>
<dbReference type="EMBL" id="QZWG01000014">
    <property type="protein sequence ID" value="RZB70114.1"/>
    <property type="molecule type" value="Genomic_DNA"/>
</dbReference>